<keyword evidence="2" id="KW-1185">Reference proteome</keyword>
<proteinExistence type="predicted"/>
<feature type="non-terminal residue" evidence="1">
    <location>
        <position position="1"/>
    </location>
</feature>
<reference evidence="1 2" key="1">
    <citation type="submission" date="2019-08" db="EMBL/GenBank/DDBJ databases">
        <authorList>
            <person name="Alioto T."/>
            <person name="Alioto T."/>
            <person name="Gomez Garrido J."/>
        </authorList>
    </citation>
    <scope>NUCLEOTIDE SEQUENCE [LARGE SCALE GENOMIC DNA]</scope>
</reference>
<name>A0A5E4M526_9HEMI</name>
<dbReference type="Proteomes" id="UP000325440">
    <property type="component" value="Unassembled WGS sequence"/>
</dbReference>
<accession>A0A5E4M526</accession>
<dbReference type="EMBL" id="CABPRJ010000039">
    <property type="protein sequence ID" value="VVC26603.1"/>
    <property type="molecule type" value="Genomic_DNA"/>
</dbReference>
<evidence type="ECO:0000313" key="2">
    <source>
        <dbReference type="Proteomes" id="UP000325440"/>
    </source>
</evidence>
<organism evidence="1 2">
    <name type="scientific">Cinara cedri</name>
    <dbReference type="NCBI Taxonomy" id="506608"/>
    <lineage>
        <taxon>Eukaryota</taxon>
        <taxon>Metazoa</taxon>
        <taxon>Ecdysozoa</taxon>
        <taxon>Arthropoda</taxon>
        <taxon>Hexapoda</taxon>
        <taxon>Insecta</taxon>
        <taxon>Pterygota</taxon>
        <taxon>Neoptera</taxon>
        <taxon>Paraneoptera</taxon>
        <taxon>Hemiptera</taxon>
        <taxon>Sternorrhyncha</taxon>
        <taxon>Aphidomorpha</taxon>
        <taxon>Aphidoidea</taxon>
        <taxon>Aphididae</taxon>
        <taxon>Lachninae</taxon>
        <taxon>Cinara</taxon>
    </lineage>
</organism>
<gene>
    <name evidence="1" type="ORF">CINCED_3A011492</name>
</gene>
<sequence length="104" mass="11874">EVILNKLRTVHSKVSRGHLALRTSDNRPLSIVCILSKHSKPRGNQKKSPGRFQQTFSDLVARTKTTANKTVRFIKHADTYPHNLEFSDVIHALRGRNIYDLITI</sequence>
<dbReference type="AlphaFoldDB" id="A0A5E4M526"/>
<protein>
    <submittedName>
        <fullName evidence="1">Uncharacterized protein</fullName>
    </submittedName>
</protein>
<evidence type="ECO:0000313" key="1">
    <source>
        <dbReference type="EMBL" id="VVC26603.1"/>
    </source>
</evidence>